<name>A0A1G6RAL3_9BURK</name>
<organism evidence="2 3">
    <name type="scientific">Paracidovorax valerianellae</name>
    <dbReference type="NCBI Taxonomy" id="187868"/>
    <lineage>
        <taxon>Bacteria</taxon>
        <taxon>Pseudomonadati</taxon>
        <taxon>Pseudomonadota</taxon>
        <taxon>Betaproteobacteria</taxon>
        <taxon>Burkholderiales</taxon>
        <taxon>Comamonadaceae</taxon>
        <taxon>Paracidovorax</taxon>
    </lineage>
</organism>
<dbReference type="Proteomes" id="UP000198781">
    <property type="component" value="Unassembled WGS sequence"/>
</dbReference>
<dbReference type="RefSeq" id="WP_092742254.1">
    <property type="nucleotide sequence ID" value="NZ_FMZC01000004.1"/>
</dbReference>
<evidence type="ECO:0000313" key="3">
    <source>
        <dbReference type="Proteomes" id="UP000198781"/>
    </source>
</evidence>
<reference evidence="2 3" key="1">
    <citation type="submission" date="2016-10" db="EMBL/GenBank/DDBJ databases">
        <authorList>
            <person name="de Groot N.N."/>
        </authorList>
    </citation>
    <scope>NUCLEOTIDE SEQUENCE [LARGE SCALE GENOMIC DNA]</scope>
    <source>
        <strain evidence="2 3">DSM 16619</strain>
    </source>
</reference>
<feature type="transmembrane region" description="Helical" evidence="1">
    <location>
        <begin position="143"/>
        <end position="161"/>
    </location>
</feature>
<evidence type="ECO:0000313" key="2">
    <source>
        <dbReference type="EMBL" id="SDD01649.1"/>
    </source>
</evidence>
<keyword evidence="1" id="KW-1133">Transmembrane helix</keyword>
<dbReference type="STRING" id="187868.SAMN05192589_10493"/>
<dbReference type="OrthoDB" id="8537176at2"/>
<dbReference type="AlphaFoldDB" id="A0A1G6RAL3"/>
<proteinExistence type="predicted"/>
<dbReference type="EMBL" id="FMZC01000004">
    <property type="protein sequence ID" value="SDD01649.1"/>
    <property type="molecule type" value="Genomic_DNA"/>
</dbReference>
<protein>
    <recommendedName>
        <fullName evidence="4">DUF2214 domain-containing protein</fullName>
    </recommendedName>
</protein>
<gene>
    <name evidence="2" type="ORF">SAMN05192589_10493</name>
</gene>
<feature type="transmembrane region" description="Helical" evidence="1">
    <location>
        <begin position="29"/>
        <end position="50"/>
    </location>
</feature>
<evidence type="ECO:0000256" key="1">
    <source>
        <dbReference type="SAM" id="Phobius"/>
    </source>
</evidence>
<sequence length="163" mass="16753">MDLAGLAPLLDALAASAPAAWLRRSGTAYLVVNASHIAALGLGVGAALLLDLRLWGIIGRRIPLALLGPFLSRAAAAGLALALATGLWLFATRPGDYLANPAFLVKVGLIAFALVNALSLHAGGHWDRALREGHAGGLVRAQAAVSLTLWLGAVLAGRWIGFL</sequence>
<keyword evidence="3" id="KW-1185">Reference proteome</keyword>
<feature type="transmembrane region" description="Helical" evidence="1">
    <location>
        <begin position="103"/>
        <end position="122"/>
    </location>
</feature>
<keyword evidence="1" id="KW-0472">Membrane</keyword>
<feature type="transmembrane region" description="Helical" evidence="1">
    <location>
        <begin position="70"/>
        <end position="91"/>
    </location>
</feature>
<keyword evidence="1" id="KW-0812">Transmembrane</keyword>
<evidence type="ECO:0008006" key="4">
    <source>
        <dbReference type="Google" id="ProtNLM"/>
    </source>
</evidence>
<accession>A0A1G6RAL3</accession>